<dbReference type="Proteomes" id="UP001162131">
    <property type="component" value="Unassembled WGS sequence"/>
</dbReference>
<comment type="caution">
    <text evidence="1">The sequence shown here is derived from an EMBL/GenBank/DDBJ whole genome shotgun (WGS) entry which is preliminary data.</text>
</comment>
<protein>
    <submittedName>
        <fullName evidence="1">Uncharacterized protein</fullName>
    </submittedName>
</protein>
<dbReference type="SUPFAM" id="SSF50965">
    <property type="entry name" value="Galactose oxidase, central domain"/>
    <property type="match status" value="1"/>
</dbReference>
<accession>A0AAU9IEL1</accession>
<keyword evidence="2" id="KW-1185">Reference proteome</keyword>
<sequence length="566" mass="65125">MDIKRCSEPDCEFEAEYVCKYTSPWTYSCKQHTGKYIELPNKTLALEFISIDPYEGTKEAILGFLTKEKLENNKLKRNTLASFSQHLLKSENYIKELIKNLNSSSDLITNYCLKIEGAKTISMPMQDPILELLSLQPSEAVEKVKMMIPANSDWYESAKLFCGFSEKMGNMIESFIKDKFEVHIDKRPSKIEYMQEEHSKAITLTNSESESILTSSDTLFLFHRKNVKEPIKLKTENEASLLNSQISTVSNDLNSKPKEIESALNAIDTLRNKTAKILSESNNPELEIDFRATSSAIRTNSNLYDPPLKQAYQDYLNAYQQKTSLYNIIRDNNRTNLHIYNTETEAEEFKILQTPEPLDETTCITQLPNGKLFCFGNCWLYGITVLIDVNGGVEVLPSGTSCKFSSCIYFNNSVYCFGGYDEYYNALTLSSRFDFDRNQWIQLIPMPQADFGCNSIIFNGNILISGYENRNLWLYSIDIDSFSTIPYEFEDFKRKVLINAERLYLIECYGSIYESEIGSYSNWRRIRKSKIKCNPDQVCCLYNKGGICIGTDIGYFKFDFKKKKID</sequence>
<organism evidence="1 2">
    <name type="scientific">Blepharisma stoltei</name>
    <dbReference type="NCBI Taxonomy" id="1481888"/>
    <lineage>
        <taxon>Eukaryota</taxon>
        <taxon>Sar</taxon>
        <taxon>Alveolata</taxon>
        <taxon>Ciliophora</taxon>
        <taxon>Postciliodesmatophora</taxon>
        <taxon>Heterotrichea</taxon>
        <taxon>Heterotrichida</taxon>
        <taxon>Blepharismidae</taxon>
        <taxon>Blepharisma</taxon>
    </lineage>
</organism>
<gene>
    <name evidence="1" type="ORF">BSTOLATCC_MIC9652</name>
</gene>
<name>A0AAU9IEL1_9CILI</name>
<dbReference type="Gene3D" id="2.120.10.80">
    <property type="entry name" value="Kelch-type beta propeller"/>
    <property type="match status" value="1"/>
</dbReference>
<reference evidence="1" key="1">
    <citation type="submission" date="2021-09" db="EMBL/GenBank/DDBJ databases">
        <authorList>
            <consortium name="AG Swart"/>
            <person name="Singh M."/>
            <person name="Singh A."/>
            <person name="Seah K."/>
            <person name="Emmerich C."/>
        </authorList>
    </citation>
    <scope>NUCLEOTIDE SEQUENCE</scope>
    <source>
        <strain evidence="1">ATCC30299</strain>
    </source>
</reference>
<dbReference type="InterPro" id="IPR015915">
    <property type="entry name" value="Kelch-typ_b-propeller"/>
</dbReference>
<evidence type="ECO:0000313" key="1">
    <source>
        <dbReference type="EMBL" id="CAG9313849.1"/>
    </source>
</evidence>
<dbReference type="InterPro" id="IPR011043">
    <property type="entry name" value="Gal_Oxase/kelch_b-propeller"/>
</dbReference>
<evidence type="ECO:0000313" key="2">
    <source>
        <dbReference type="Proteomes" id="UP001162131"/>
    </source>
</evidence>
<proteinExistence type="predicted"/>
<dbReference type="AlphaFoldDB" id="A0AAU9IEL1"/>
<dbReference type="EMBL" id="CAJZBQ010000011">
    <property type="protein sequence ID" value="CAG9313849.1"/>
    <property type="molecule type" value="Genomic_DNA"/>
</dbReference>